<dbReference type="Proteomes" id="UP000790347">
    <property type="component" value="Unassembled WGS sequence"/>
</dbReference>
<accession>A0A922IFR3</accession>
<dbReference type="EMBL" id="ASGP02000001">
    <property type="protein sequence ID" value="KAH9529395.1"/>
    <property type="molecule type" value="Genomic_DNA"/>
</dbReference>
<keyword evidence="2" id="KW-1185">Reference proteome</keyword>
<reference evidence="1" key="1">
    <citation type="submission" date="2013-05" db="EMBL/GenBank/DDBJ databases">
        <authorList>
            <person name="Yim A.K.Y."/>
            <person name="Chan T.F."/>
            <person name="Ji K.M."/>
            <person name="Liu X.Y."/>
            <person name="Zhou J.W."/>
            <person name="Li R.Q."/>
            <person name="Yang K.Y."/>
            <person name="Li J."/>
            <person name="Li M."/>
            <person name="Law P.T.W."/>
            <person name="Wu Y.L."/>
            <person name="Cai Z.L."/>
            <person name="Qin H."/>
            <person name="Bao Y."/>
            <person name="Leung R.K.K."/>
            <person name="Ng P.K.S."/>
            <person name="Zou J."/>
            <person name="Zhong X.J."/>
            <person name="Ran P.X."/>
            <person name="Zhong N.S."/>
            <person name="Liu Z.G."/>
            <person name="Tsui S.K.W."/>
        </authorList>
    </citation>
    <scope>NUCLEOTIDE SEQUENCE</scope>
    <source>
        <strain evidence="1">Derf</strain>
        <tissue evidence="1">Whole organism</tissue>
    </source>
</reference>
<gene>
    <name evidence="1" type="ORF">DERF_003282</name>
</gene>
<organism evidence="1 2">
    <name type="scientific">Dermatophagoides farinae</name>
    <name type="common">American house dust mite</name>
    <dbReference type="NCBI Taxonomy" id="6954"/>
    <lineage>
        <taxon>Eukaryota</taxon>
        <taxon>Metazoa</taxon>
        <taxon>Ecdysozoa</taxon>
        <taxon>Arthropoda</taxon>
        <taxon>Chelicerata</taxon>
        <taxon>Arachnida</taxon>
        <taxon>Acari</taxon>
        <taxon>Acariformes</taxon>
        <taxon>Sarcoptiformes</taxon>
        <taxon>Astigmata</taxon>
        <taxon>Psoroptidia</taxon>
        <taxon>Analgoidea</taxon>
        <taxon>Pyroglyphidae</taxon>
        <taxon>Dermatophagoidinae</taxon>
        <taxon>Dermatophagoides</taxon>
    </lineage>
</organism>
<evidence type="ECO:0000313" key="1">
    <source>
        <dbReference type="EMBL" id="KAH9529395.1"/>
    </source>
</evidence>
<evidence type="ECO:0000313" key="2">
    <source>
        <dbReference type="Proteomes" id="UP000790347"/>
    </source>
</evidence>
<proteinExistence type="predicted"/>
<comment type="caution">
    <text evidence="1">The sequence shown here is derived from an EMBL/GenBank/DDBJ whole genome shotgun (WGS) entry which is preliminary data.</text>
</comment>
<reference evidence="1" key="2">
    <citation type="journal article" date="2022" name="Res Sq">
        <title>Comparative Genomics Reveals Insights into the Divergent Evolution of Astigmatic Mites and Household Pest Adaptations.</title>
        <authorList>
            <person name="Xiong Q."/>
            <person name="Wan A.T.-Y."/>
            <person name="Liu X.-Y."/>
            <person name="Fung C.S.-H."/>
            <person name="Xiao X."/>
            <person name="Malainual N."/>
            <person name="Hou J."/>
            <person name="Wang L."/>
            <person name="Wang M."/>
            <person name="Yang K."/>
            <person name="Cui Y."/>
            <person name="Leung E."/>
            <person name="Nong W."/>
            <person name="Shin S.-K."/>
            <person name="Au S."/>
            <person name="Jeong K.Y."/>
            <person name="Chew F.T."/>
            <person name="Hui J."/>
            <person name="Leung T.F."/>
            <person name="Tungtrongchitr A."/>
            <person name="Zhong N."/>
            <person name="Liu Z."/>
            <person name="Tsui S."/>
        </authorList>
    </citation>
    <scope>NUCLEOTIDE SEQUENCE</scope>
    <source>
        <strain evidence="1">Derf</strain>
        <tissue evidence="1">Whole organism</tissue>
    </source>
</reference>
<protein>
    <submittedName>
        <fullName evidence="1">Uncharacterized protein</fullName>
    </submittedName>
</protein>
<name>A0A922IFR3_DERFA</name>
<dbReference type="AlphaFoldDB" id="A0A922IFR3"/>
<sequence>MHIDRRFHIFNAHKDEQTNRRKNSDKVIAFLPPPFSDYDKKSGTHLIMLITIRENKMLMKAM</sequence>